<keyword evidence="3" id="KW-1185">Reference proteome</keyword>
<evidence type="ECO:0000313" key="2">
    <source>
        <dbReference type="EMBL" id="KAJ1374459.1"/>
    </source>
</evidence>
<reference evidence="2" key="1">
    <citation type="submission" date="2021-06" db="EMBL/GenBank/DDBJ databases">
        <title>Parelaphostrongylus tenuis whole genome reference sequence.</title>
        <authorList>
            <person name="Garwood T.J."/>
            <person name="Larsen P.A."/>
            <person name="Fountain-Jones N.M."/>
            <person name="Garbe J.R."/>
            <person name="Macchietto M.G."/>
            <person name="Kania S.A."/>
            <person name="Gerhold R.W."/>
            <person name="Richards J.E."/>
            <person name="Wolf T.M."/>
        </authorList>
    </citation>
    <scope>NUCLEOTIDE SEQUENCE</scope>
    <source>
        <strain evidence="2">MNPRO001-30</strain>
        <tissue evidence="2">Meninges</tissue>
    </source>
</reference>
<protein>
    <submittedName>
        <fullName evidence="2">Uncharacterized protein</fullName>
    </submittedName>
</protein>
<gene>
    <name evidence="2" type="ORF">KIN20_037148</name>
</gene>
<evidence type="ECO:0000313" key="3">
    <source>
        <dbReference type="Proteomes" id="UP001196413"/>
    </source>
</evidence>
<sequence>MTDEKEERRSGLEKIASALLEDHINDGRKCLRLTAIICNRKWLRAWIRVMALCTSPCLKQTTIIGDSCAKEKRIGAMLRLAQPVNTGSPSIQINRVRCEESENVTGCRKPWQYNNNGENEKQPQKVNEVNGS</sequence>
<comment type="caution">
    <text evidence="2">The sequence shown here is derived from an EMBL/GenBank/DDBJ whole genome shotgun (WGS) entry which is preliminary data.</text>
</comment>
<organism evidence="2 3">
    <name type="scientific">Parelaphostrongylus tenuis</name>
    <name type="common">Meningeal worm</name>
    <dbReference type="NCBI Taxonomy" id="148309"/>
    <lineage>
        <taxon>Eukaryota</taxon>
        <taxon>Metazoa</taxon>
        <taxon>Ecdysozoa</taxon>
        <taxon>Nematoda</taxon>
        <taxon>Chromadorea</taxon>
        <taxon>Rhabditida</taxon>
        <taxon>Rhabditina</taxon>
        <taxon>Rhabditomorpha</taxon>
        <taxon>Strongyloidea</taxon>
        <taxon>Metastrongylidae</taxon>
        <taxon>Parelaphostrongylus</taxon>
    </lineage>
</organism>
<dbReference type="AlphaFoldDB" id="A0AAD5RHE7"/>
<evidence type="ECO:0000256" key="1">
    <source>
        <dbReference type="SAM" id="MobiDB-lite"/>
    </source>
</evidence>
<feature type="region of interest" description="Disordered" evidence="1">
    <location>
        <begin position="109"/>
        <end position="132"/>
    </location>
</feature>
<dbReference type="EMBL" id="JAHQIW010007460">
    <property type="protein sequence ID" value="KAJ1374459.1"/>
    <property type="molecule type" value="Genomic_DNA"/>
</dbReference>
<proteinExistence type="predicted"/>
<name>A0AAD5RHE7_PARTN</name>
<dbReference type="Proteomes" id="UP001196413">
    <property type="component" value="Unassembled WGS sequence"/>
</dbReference>
<accession>A0AAD5RHE7</accession>